<feature type="transmembrane region" description="Helical" evidence="6">
    <location>
        <begin position="225"/>
        <end position="246"/>
    </location>
</feature>
<evidence type="ECO:0000256" key="4">
    <source>
        <dbReference type="ARBA" id="ARBA00022989"/>
    </source>
</evidence>
<keyword evidence="3 6" id="KW-0812">Transmembrane</keyword>
<feature type="transmembrane region" description="Helical" evidence="6">
    <location>
        <begin position="258"/>
        <end position="275"/>
    </location>
</feature>
<sequence length="304" mass="33219">MSRFWGYLSAIMVAILFGVWYSLDKILLGYLHPLVLAAMVYTLASMLLLLIRISPLNSPLLEVMHRQSKVETHITGKNYVTLFLTAICGAVMAPALYLSGLDQITAVNAALLCNVEILFIIILGVLFLKETVKAKDILGFAFLLLGAVFLSTNNLQGISFQQNLGGSILVILACFFWSMDTTLTKFLSNKRDLFLLTGIKCGVGGLILVIMSLFMGLSFNLPLNAVPLLLFVSLGCMSSSMLLIYIAIREIGSTRTGSIFSTSSLFGAIVAFLILGEPLGIFQLFFGLLMFAGILILYKEVNKD</sequence>
<feature type="transmembrane region" description="Helical" evidence="6">
    <location>
        <begin position="193"/>
        <end position="219"/>
    </location>
</feature>
<evidence type="ECO:0000259" key="7">
    <source>
        <dbReference type="Pfam" id="PF00892"/>
    </source>
</evidence>
<dbReference type="Proteomes" id="UP000606900">
    <property type="component" value="Unassembled WGS sequence"/>
</dbReference>
<accession>A0A843AIL4</accession>
<dbReference type="InterPro" id="IPR037185">
    <property type="entry name" value="EmrE-like"/>
</dbReference>
<feature type="transmembrane region" description="Helical" evidence="6">
    <location>
        <begin position="29"/>
        <end position="51"/>
    </location>
</feature>
<reference evidence="8" key="1">
    <citation type="submission" date="2020-10" db="EMBL/GenBank/DDBJ databases">
        <title>Dehalococcoides mccartyi of a TCE/Cr reducing biochatode.</title>
        <authorList>
            <person name="Matturro B."/>
        </authorList>
    </citation>
    <scope>NUCLEOTIDE SEQUENCE</scope>
    <source>
        <strain evidence="8">Bin2</strain>
    </source>
</reference>
<dbReference type="InterPro" id="IPR051258">
    <property type="entry name" value="Diverse_Substrate_Transporter"/>
</dbReference>
<dbReference type="InterPro" id="IPR000620">
    <property type="entry name" value="EamA_dom"/>
</dbReference>
<organism evidence="8 9">
    <name type="scientific">Methanobacterium formicicum</name>
    <dbReference type="NCBI Taxonomy" id="2162"/>
    <lineage>
        <taxon>Archaea</taxon>
        <taxon>Methanobacteriati</taxon>
        <taxon>Methanobacteriota</taxon>
        <taxon>Methanomada group</taxon>
        <taxon>Methanobacteria</taxon>
        <taxon>Methanobacteriales</taxon>
        <taxon>Methanobacteriaceae</taxon>
        <taxon>Methanobacterium</taxon>
    </lineage>
</organism>
<feature type="transmembrane region" description="Helical" evidence="6">
    <location>
        <begin position="137"/>
        <end position="158"/>
    </location>
</feature>
<dbReference type="RefSeq" id="WP_276699434.1">
    <property type="nucleotide sequence ID" value="NZ_CALCVY010000216.1"/>
</dbReference>
<dbReference type="SUPFAM" id="SSF103481">
    <property type="entry name" value="Multidrug resistance efflux transporter EmrE"/>
    <property type="match status" value="2"/>
</dbReference>
<evidence type="ECO:0000256" key="3">
    <source>
        <dbReference type="ARBA" id="ARBA00022692"/>
    </source>
</evidence>
<dbReference type="PANTHER" id="PTHR42920">
    <property type="entry name" value="OS03G0707200 PROTEIN-RELATED"/>
    <property type="match status" value="1"/>
</dbReference>
<dbReference type="AlphaFoldDB" id="A0A843AIL4"/>
<evidence type="ECO:0000256" key="2">
    <source>
        <dbReference type="ARBA" id="ARBA00022475"/>
    </source>
</evidence>
<name>A0A843AIL4_METFO</name>
<evidence type="ECO:0000313" key="9">
    <source>
        <dbReference type="Proteomes" id="UP000606900"/>
    </source>
</evidence>
<gene>
    <name evidence="8" type="ORF">ISP06_08230</name>
</gene>
<feature type="domain" description="EamA" evidence="7">
    <location>
        <begin position="5"/>
        <end position="151"/>
    </location>
</feature>
<dbReference type="EMBL" id="JADIIL010000032">
    <property type="protein sequence ID" value="MBF4475442.1"/>
    <property type="molecule type" value="Genomic_DNA"/>
</dbReference>
<protein>
    <submittedName>
        <fullName evidence="8">DMT family transporter</fullName>
    </submittedName>
</protein>
<comment type="caution">
    <text evidence="8">The sequence shown here is derived from an EMBL/GenBank/DDBJ whole genome shotgun (WGS) entry which is preliminary data.</text>
</comment>
<feature type="transmembrane region" description="Helical" evidence="6">
    <location>
        <begin position="281"/>
        <end position="298"/>
    </location>
</feature>
<dbReference type="GO" id="GO:0005886">
    <property type="term" value="C:plasma membrane"/>
    <property type="evidence" value="ECO:0007669"/>
    <property type="project" value="UniProtKB-SubCell"/>
</dbReference>
<dbReference type="Pfam" id="PF00892">
    <property type="entry name" value="EamA"/>
    <property type="match status" value="2"/>
</dbReference>
<keyword evidence="4 6" id="KW-1133">Transmembrane helix</keyword>
<proteinExistence type="predicted"/>
<evidence type="ECO:0000256" key="5">
    <source>
        <dbReference type="ARBA" id="ARBA00023136"/>
    </source>
</evidence>
<feature type="transmembrane region" description="Helical" evidence="6">
    <location>
        <begin position="5"/>
        <end position="23"/>
    </location>
</feature>
<evidence type="ECO:0000256" key="1">
    <source>
        <dbReference type="ARBA" id="ARBA00004651"/>
    </source>
</evidence>
<keyword evidence="5 6" id="KW-0472">Membrane</keyword>
<evidence type="ECO:0000256" key="6">
    <source>
        <dbReference type="SAM" id="Phobius"/>
    </source>
</evidence>
<feature type="transmembrane region" description="Helical" evidence="6">
    <location>
        <begin position="164"/>
        <end position="181"/>
    </location>
</feature>
<feature type="transmembrane region" description="Helical" evidence="6">
    <location>
        <begin position="79"/>
        <end position="98"/>
    </location>
</feature>
<feature type="transmembrane region" description="Helical" evidence="6">
    <location>
        <begin position="104"/>
        <end position="128"/>
    </location>
</feature>
<keyword evidence="2" id="KW-1003">Cell membrane</keyword>
<dbReference type="PANTHER" id="PTHR42920:SF5">
    <property type="entry name" value="EAMA DOMAIN-CONTAINING PROTEIN"/>
    <property type="match status" value="1"/>
</dbReference>
<comment type="subcellular location">
    <subcellularLocation>
        <location evidence="1">Cell membrane</location>
        <topology evidence="1">Multi-pass membrane protein</topology>
    </subcellularLocation>
</comment>
<evidence type="ECO:0000313" key="8">
    <source>
        <dbReference type="EMBL" id="MBF4475442.1"/>
    </source>
</evidence>
<feature type="domain" description="EamA" evidence="7">
    <location>
        <begin position="166"/>
        <end position="298"/>
    </location>
</feature>